<dbReference type="SUPFAM" id="SSF56281">
    <property type="entry name" value="Metallo-hydrolase/oxidoreductase"/>
    <property type="match status" value="1"/>
</dbReference>
<keyword evidence="4" id="KW-1185">Reference proteome</keyword>
<dbReference type="Pfam" id="PF00753">
    <property type="entry name" value="Lactamase_B"/>
    <property type="match status" value="1"/>
</dbReference>
<dbReference type="InterPro" id="IPR036866">
    <property type="entry name" value="RibonucZ/Hydroxyglut_hydro"/>
</dbReference>
<dbReference type="EMBL" id="JBHSZI010000001">
    <property type="protein sequence ID" value="MFC7057241.1"/>
    <property type="molecule type" value="Genomic_DNA"/>
</dbReference>
<dbReference type="InterPro" id="IPR006311">
    <property type="entry name" value="TAT_signal"/>
</dbReference>
<keyword evidence="1" id="KW-1133">Transmembrane helix</keyword>
<evidence type="ECO:0000256" key="1">
    <source>
        <dbReference type="SAM" id="Phobius"/>
    </source>
</evidence>
<keyword evidence="1" id="KW-0472">Membrane</keyword>
<dbReference type="RefSeq" id="WP_267162966.1">
    <property type="nucleotide sequence ID" value="NZ_CP112972.1"/>
</dbReference>
<dbReference type="PANTHER" id="PTHR30619:SF1">
    <property type="entry name" value="RECOMBINATION PROTEIN 2"/>
    <property type="match status" value="1"/>
</dbReference>
<dbReference type="InterPro" id="IPR035681">
    <property type="entry name" value="ComA-like_MBL"/>
</dbReference>
<sequence>MSKTDAQEHNTSIDTKPMKRRAFLRAAAGTGVILAVVVLGLVASPASAANSGDGDGMVNLTALDVGQGDAYVIWSENETMVVDSGDYTDNGEQVIKYVSETLNRTTIDYLVSTHPDADHIGGHEDIIDHFENSTDGGIGEVWRSGMSSPSATFAGYNNSISANSIPDNLARQGDIIPFEAADVEVAFPKADPADSSPNDDSVALYIQDNGSEMLLLGDLPSEEQNEVINYLPHALDGVDLYESPHHGASSSTDATVINYLDPSLSLVSAPYDSSYGHPNNETLSALADSEIPTVWTGIHGTTTVVNNGDGVLDVLTQANVTTNTTEMKTFPSDTTASESPTAWNITAQQPLDTFSKTDDSPVVAAPTDGGSSDGLPVWQLGFGGLIAFFGGAIWRVR</sequence>
<reference evidence="3 4" key="1">
    <citation type="journal article" date="2019" name="Int. J. Syst. Evol. Microbiol.">
        <title>The Global Catalogue of Microorganisms (GCM) 10K type strain sequencing project: providing services to taxonomists for standard genome sequencing and annotation.</title>
        <authorList>
            <consortium name="The Broad Institute Genomics Platform"/>
            <consortium name="The Broad Institute Genome Sequencing Center for Infectious Disease"/>
            <person name="Wu L."/>
            <person name="Ma J."/>
        </authorList>
    </citation>
    <scope>NUCLEOTIDE SEQUENCE [LARGE SCALE GENOMIC DNA]</scope>
    <source>
        <strain evidence="3 4">JCM 30072</strain>
    </source>
</reference>
<dbReference type="GeneID" id="76629065"/>
<dbReference type="PANTHER" id="PTHR30619">
    <property type="entry name" value="DNA INTERNALIZATION/COMPETENCE PROTEIN COMEC/REC2"/>
    <property type="match status" value="1"/>
</dbReference>
<evidence type="ECO:0000259" key="2">
    <source>
        <dbReference type="SMART" id="SM00849"/>
    </source>
</evidence>
<dbReference type="AlphaFoldDB" id="A0ABD5VVA6"/>
<dbReference type="InterPro" id="IPR001279">
    <property type="entry name" value="Metallo-B-lactamas"/>
</dbReference>
<proteinExistence type="predicted"/>
<accession>A0ABD5VVA6</accession>
<dbReference type="InterPro" id="IPR052159">
    <property type="entry name" value="Competence_DNA_uptake"/>
</dbReference>
<dbReference type="PROSITE" id="PS51318">
    <property type="entry name" value="TAT"/>
    <property type="match status" value="1"/>
</dbReference>
<evidence type="ECO:0000313" key="4">
    <source>
        <dbReference type="Proteomes" id="UP001596445"/>
    </source>
</evidence>
<keyword evidence="1" id="KW-0812">Transmembrane</keyword>
<protein>
    <submittedName>
        <fullName evidence="3">MBL fold metallo-hydrolase</fullName>
    </submittedName>
</protein>
<dbReference type="Gene3D" id="3.60.15.10">
    <property type="entry name" value="Ribonuclease Z/Hydroxyacylglutathione hydrolase-like"/>
    <property type="match status" value="1"/>
</dbReference>
<feature type="domain" description="Metallo-beta-lactamase" evidence="2">
    <location>
        <begin position="67"/>
        <end position="271"/>
    </location>
</feature>
<feature type="transmembrane region" description="Helical" evidence="1">
    <location>
        <begin position="377"/>
        <end position="396"/>
    </location>
</feature>
<organism evidence="3 4">
    <name type="scientific">Halovenus salina</name>
    <dbReference type="NCBI Taxonomy" id="1510225"/>
    <lineage>
        <taxon>Archaea</taxon>
        <taxon>Methanobacteriati</taxon>
        <taxon>Methanobacteriota</taxon>
        <taxon>Stenosarchaea group</taxon>
        <taxon>Halobacteria</taxon>
        <taxon>Halobacteriales</taxon>
        <taxon>Haloarculaceae</taxon>
        <taxon>Halovenus</taxon>
    </lineage>
</organism>
<dbReference type="CDD" id="cd07731">
    <property type="entry name" value="ComA-like_MBL-fold"/>
    <property type="match status" value="1"/>
</dbReference>
<evidence type="ECO:0000313" key="3">
    <source>
        <dbReference type="EMBL" id="MFC7057241.1"/>
    </source>
</evidence>
<dbReference type="SMART" id="SM00849">
    <property type="entry name" value="Lactamase_B"/>
    <property type="match status" value="1"/>
</dbReference>
<comment type="caution">
    <text evidence="3">The sequence shown here is derived from an EMBL/GenBank/DDBJ whole genome shotgun (WGS) entry which is preliminary data.</text>
</comment>
<dbReference type="Proteomes" id="UP001596445">
    <property type="component" value="Unassembled WGS sequence"/>
</dbReference>
<feature type="transmembrane region" description="Helical" evidence="1">
    <location>
        <begin position="22"/>
        <end position="43"/>
    </location>
</feature>
<name>A0ABD5VVA6_9EURY</name>
<gene>
    <name evidence="3" type="ORF">ACFQQG_02410</name>
</gene>